<feature type="chain" id="PRO_5035879305" evidence="1">
    <location>
        <begin position="17"/>
        <end position="91"/>
    </location>
</feature>
<accession>A0A8S9WY91</accession>
<feature type="signal peptide" evidence="1">
    <location>
        <begin position="1"/>
        <end position="16"/>
    </location>
</feature>
<proteinExistence type="predicted"/>
<evidence type="ECO:0000313" key="2">
    <source>
        <dbReference type="EMBL" id="KAF6201702.1"/>
    </source>
</evidence>
<evidence type="ECO:0000256" key="1">
    <source>
        <dbReference type="SAM" id="SignalP"/>
    </source>
</evidence>
<sequence length="91" mass="10149">MLLPVLLMLLVVGAKGSITHHKPNGAWSTHLVRKVWESNPSFGSTQEIKPHISIISNVHRELPAEQSNPVTLKPKSGLRHVNNNNDKLLIY</sequence>
<protein>
    <submittedName>
        <fullName evidence="2">Uncharacterized protein</fullName>
    </submittedName>
</protein>
<keyword evidence="3" id="KW-1185">Reference proteome</keyword>
<dbReference type="EMBL" id="WIXP02000012">
    <property type="protein sequence ID" value="KAF6201702.1"/>
    <property type="molecule type" value="Genomic_DNA"/>
</dbReference>
<dbReference type="Proteomes" id="UP000466442">
    <property type="component" value="Linkage Group LG12"/>
</dbReference>
<organism evidence="2 3">
    <name type="scientific">Apolygus lucorum</name>
    <name type="common">Small green plant bug</name>
    <name type="synonym">Lygocoris lucorum</name>
    <dbReference type="NCBI Taxonomy" id="248454"/>
    <lineage>
        <taxon>Eukaryota</taxon>
        <taxon>Metazoa</taxon>
        <taxon>Ecdysozoa</taxon>
        <taxon>Arthropoda</taxon>
        <taxon>Hexapoda</taxon>
        <taxon>Insecta</taxon>
        <taxon>Pterygota</taxon>
        <taxon>Neoptera</taxon>
        <taxon>Paraneoptera</taxon>
        <taxon>Hemiptera</taxon>
        <taxon>Heteroptera</taxon>
        <taxon>Panheteroptera</taxon>
        <taxon>Cimicomorpha</taxon>
        <taxon>Miridae</taxon>
        <taxon>Mirini</taxon>
        <taxon>Apolygus</taxon>
    </lineage>
</organism>
<keyword evidence="1" id="KW-0732">Signal</keyword>
<evidence type="ECO:0000313" key="3">
    <source>
        <dbReference type="Proteomes" id="UP000466442"/>
    </source>
</evidence>
<dbReference type="AlphaFoldDB" id="A0A8S9WY91"/>
<gene>
    <name evidence="2" type="ORF">GE061_004097</name>
</gene>
<reference evidence="2" key="1">
    <citation type="journal article" date="2021" name="Mol. Ecol. Resour.">
        <title>Apolygus lucorum genome provides insights into omnivorousness and mesophyll feeding.</title>
        <authorList>
            <person name="Liu Y."/>
            <person name="Liu H."/>
            <person name="Wang H."/>
            <person name="Huang T."/>
            <person name="Liu B."/>
            <person name="Yang B."/>
            <person name="Yin L."/>
            <person name="Li B."/>
            <person name="Zhang Y."/>
            <person name="Zhang S."/>
            <person name="Jiang F."/>
            <person name="Zhang X."/>
            <person name="Ren Y."/>
            <person name="Wang B."/>
            <person name="Wang S."/>
            <person name="Lu Y."/>
            <person name="Wu K."/>
            <person name="Fan W."/>
            <person name="Wang G."/>
        </authorList>
    </citation>
    <scope>NUCLEOTIDE SEQUENCE</scope>
    <source>
        <strain evidence="2">12Hb</strain>
    </source>
</reference>
<comment type="caution">
    <text evidence="2">The sequence shown here is derived from an EMBL/GenBank/DDBJ whole genome shotgun (WGS) entry which is preliminary data.</text>
</comment>
<name>A0A8S9WY91_APOLU</name>